<proteinExistence type="inferred from homology"/>
<evidence type="ECO:0000256" key="1">
    <source>
        <dbReference type="RuleBase" id="RU003936"/>
    </source>
</evidence>
<dbReference type="GO" id="GO:0005524">
    <property type="term" value="F:ATP binding"/>
    <property type="evidence" value="ECO:0007669"/>
    <property type="project" value="TreeGrafter"/>
</dbReference>
<comment type="similarity">
    <text evidence="1">Belongs to the P(II) protein family.</text>
</comment>
<protein>
    <submittedName>
        <fullName evidence="2">Nitrogen regulatory protein P-II</fullName>
    </submittedName>
</protein>
<gene>
    <name evidence="2" type="ORF">HMP0721_0324</name>
</gene>
<dbReference type="eggNOG" id="COG0347">
    <property type="taxonomic scope" value="Bacteria"/>
</dbReference>
<dbReference type="InterPro" id="IPR011322">
    <property type="entry name" value="N-reg_PII-like_a/b"/>
</dbReference>
<dbReference type="PROSITE" id="PS51343">
    <property type="entry name" value="PII_GLNB_DOM"/>
    <property type="match status" value="1"/>
</dbReference>
<reference evidence="2 3" key="1">
    <citation type="submission" date="2010-12" db="EMBL/GenBank/DDBJ databases">
        <authorList>
            <person name="Muzny D."/>
            <person name="Qin X."/>
            <person name="Deng J."/>
            <person name="Jiang H."/>
            <person name="Liu Y."/>
            <person name="Qu J."/>
            <person name="Song X.-Z."/>
            <person name="Zhang L."/>
            <person name="Thornton R."/>
            <person name="Coyle M."/>
            <person name="Francisco L."/>
            <person name="Jackson L."/>
            <person name="Javaid M."/>
            <person name="Korchina V."/>
            <person name="Kovar C."/>
            <person name="Mata R."/>
            <person name="Mathew T."/>
            <person name="Ngo R."/>
            <person name="Nguyen L."/>
            <person name="Nguyen N."/>
            <person name="Okwuonu G."/>
            <person name="Ongeri F."/>
            <person name="Pham C."/>
            <person name="Simmons D."/>
            <person name="Wilczek-Boney K."/>
            <person name="Hale W."/>
            <person name="Jakkamsetti A."/>
            <person name="Pham P."/>
            <person name="Ruth R."/>
            <person name="San Lucas F."/>
            <person name="Warren J."/>
            <person name="Zhang J."/>
            <person name="Zhao Z."/>
            <person name="Zhou C."/>
            <person name="Zhu D."/>
            <person name="Lee S."/>
            <person name="Bess C."/>
            <person name="Blankenburg K."/>
            <person name="Forbes L."/>
            <person name="Fu Q."/>
            <person name="Gubbala S."/>
            <person name="Hirani K."/>
            <person name="Jayaseelan J.C."/>
            <person name="Lara F."/>
            <person name="Munidasa M."/>
            <person name="Palculict T."/>
            <person name="Patil S."/>
            <person name="Pu L.-L."/>
            <person name="Saada N."/>
            <person name="Tang L."/>
            <person name="Weissenberger G."/>
            <person name="Zhu Y."/>
            <person name="Hemphill L."/>
            <person name="Shang Y."/>
            <person name="Youmans B."/>
            <person name="Ayvaz T."/>
            <person name="Ross M."/>
            <person name="Santibanez J."/>
            <person name="Aqrawi P."/>
            <person name="Gross S."/>
            <person name="Joshi V."/>
            <person name="Fowler G."/>
            <person name="Nazareth L."/>
            <person name="Reid J."/>
            <person name="Worley K."/>
            <person name="Petrosino J."/>
            <person name="Highlander S."/>
            <person name="Gibbs R."/>
        </authorList>
    </citation>
    <scope>NUCLEOTIDE SEQUENCE [LARGE SCALE GENOMIC DNA]</scope>
    <source>
        <strain evidence="2 3">ATCC 23263</strain>
    </source>
</reference>
<dbReference type="InterPro" id="IPR015867">
    <property type="entry name" value="N-reg_PII/ATP_PRibTrfase_C"/>
</dbReference>
<dbReference type="HOGENOM" id="CLU_082268_0_0_9"/>
<dbReference type="PANTHER" id="PTHR30115:SF11">
    <property type="entry name" value="NITROGEN REGULATORY PROTEIN P-II HOMOLOG"/>
    <property type="match status" value="1"/>
</dbReference>
<dbReference type="GO" id="GO:0005829">
    <property type="term" value="C:cytosol"/>
    <property type="evidence" value="ECO:0007669"/>
    <property type="project" value="TreeGrafter"/>
</dbReference>
<comment type="caution">
    <text evidence="2">The sequence shown here is derived from an EMBL/GenBank/DDBJ whole genome shotgun (WGS) entry which is preliminary data.</text>
</comment>
<dbReference type="OrthoDB" id="9802729at2"/>
<dbReference type="Gene3D" id="3.30.70.120">
    <property type="match status" value="1"/>
</dbReference>
<dbReference type="STRING" id="887929.HMP0721_0324"/>
<dbReference type="GO" id="GO:0030234">
    <property type="term" value="F:enzyme regulator activity"/>
    <property type="evidence" value="ECO:0007669"/>
    <property type="project" value="InterPro"/>
</dbReference>
<name>E6ME91_9FIRM</name>
<dbReference type="PANTHER" id="PTHR30115">
    <property type="entry name" value="NITROGEN REGULATORY PROTEIN P-II"/>
    <property type="match status" value="1"/>
</dbReference>
<dbReference type="Pfam" id="PF00543">
    <property type="entry name" value="P-II"/>
    <property type="match status" value="1"/>
</dbReference>
<dbReference type="Proteomes" id="UP000004754">
    <property type="component" value="Unassembled WGS sequence"/>
</dbReference>
<dbReference type="SUPFAM" id="SSF54913">
    <property type="entry name" value="GlnB-like"/>
    <property type="match status" value="1"/>
</dbReference>
<organism evidence="2 3">
    <name type="scientific">Pseudoramibacter alactolyticus ATCC 23263</name>
    <dbReference type="NCBI Taxonomy" id="887929"/>
    <lineage>
        <taxon>Bacteria</taxon>
        <taxon>Bacillati</taxon>
        <taxon>Bacillota</taxon>
        <taxon>Clostridia</taxon>
        <taxon>Eubacteriales</taxon>
        <taxon>Eubacteriaceae</taxon>
        <taxon>Pseudoramibacter</taxon>
    </lineage>
</organism>
<dbReference type="InterPro" id="IPR002187">
    <property type="entry name" value="N-reg_PII"/>
</dbReference>
<dbReference type="SMART" id="SM00938">
    <property type="entry name" value="P-II"/>
    <property type="match status" value="1"/>
</dbReference>
<dbReference type="PROSITE" id="PS00638">
    <property type="entry name" value="PII_GLNB_CTER"/>
    <property type="match status" value="1"/>
</dbReference>
<accession>E6ME91</accession>
<dbReference type="PRINTS" id="PR00340">
    <property type="entry name" value="PIIGLNB"/>
</dbReference>
<dbReference type="RefSeq" id="WP_006597743.1">
    <property type="nucleotide sequence ID" value="NZ_GL622359.1"/>
</dbReference>
<dbReference type="GO" id="GO:0006808">
    <property type="term" value="P:regulation of nitrogen utilization"/>
    <property type="evidence" value="ECO:0007669"/>
    <property type="project" value="InterPro"/>
</dbReference>
<sequence>MIKVEAIVRDELYEDLMQALKSVAIHGITVSQVMGCGTQKGYTRRVRGSKVDIHMLPKMKFEIVVSEEAIANKVIDVIRQTAYTGEPGDGKIFVYDLKNVIRIRTGETGVAAIN</sequence>
<evidence type="ECO:0000313" key="2">
    <source>
        <dbReference type="EMBL" id="EFV02638.1"/>
    </source>
</evidence>
<dbReference type="AlphaFoldDB" id="E6ME91"/>
<evidence type="ECO:0000313" key="3">
    <source>
        <dbReference type="Proteomes" id="UP000004754"/>
    </source>
</evidence>
<dbReference type="InterPro" id="IPR017918">
    <property type="entry name" value="N-reg_PII_CS"/>
</dbReference>
<dbReference type="EMBL" id="AEQN01000006">
    <property type="protein sequence ID" value="EFV02638.1"/>
    <property type="molecule type" value="Genomic_DNA"/>
</dbReference>
<keyword evidence="3" id="KW-1185">Reference proteome</keyword>